<dbReference type="Gene3D" id="1.20.58.1290">
    <property type="entry name" value="CarD-like, C-terminal domain"/>
    <property type="match status" value="1"/>
</dbReference>
<dbReference type="Pfam" id="PF02559">
    <property type="entry name" value="CarD_TRCF_RID"/>
    <property type="match status" value="1"/>
</dbReference>
<sequence>MFQVGDKVFYPMYGAGIIDAIKEMEIQGETQNYYVITIPLSKMNVMIPMNKIKKSRIRSVVDQHTIKEILFNFHNVEPDCSLPWKERLQKNTEKMKTGLMQDTAEVVRDLTYFKKDKVLNHSERQLLDNARNILLSELILANDMTELQAENLIDMTS</sequence>
<dbReference type="InterPro" id="IPR036101">
    <property type="entry name" value="CarD-like/TRCF_RID_sf"/>
</dbReference>
<evidence type="ECO:0000259" key="1">
    <source>
        <dbReference type="SMART" id="SM01058"/>
    </source>
</evidence>
<keyword evidence="3" id="KW-1185">Reference proteome</keyword>
<feature type="domain" description="CarD-like/TRCF RNAP-interacting" evidence="1">
    <location>
        <begin position="1"/>
        <end position="111"/>
    </location>
</feature>
<dbReference type="PANTHER" id="PTHR38447">
    <property type="entry name" value="TRANSCRIPTION FACTOR YDEB-RELATED"/>
    <property type="match status" value="1"/>
</dbReference>
<evidence type="ECO:0000313" key="3">
    <source>
        <dbReference type="Proteomes" id="UP001431131"/>
    </source>
</evidence>
<protein>
    <submittedName>
        <fullName evidence="2">Transcription factor YdeB</fullName>
    </submittedName>
</protein>
<accession>A0AAW5E296</accession>
<evidence type="ECO:0000313" key="2">
    <source>
        <dbReference type="EMBL" id="MCH1627032.1"/>
    </source>
</evidence>
<organism evidence="2 3">
    <name type="scientific">Fredinandcohnia quinoae</name>
    <dbReference type="NCBI Taxonomy" id="2918902"/>
    <lineage>
        <taxon>Bacteria</taxon>
        <taxon>Bacillati</taxon>
        <taxon>Bacillota</taxon>
        <taxon>Bacilli</taxon>
        <taxon>Bacillales</taxon>
        <taxon>Bacillaceae</taxon>
        <taxon>Fredinandcohnia</taxon>
    </lineage>
</organism>
<comment type="caution">
    <text evidence="2">The sequence shown here is derived from an EMBL/GenBank/DDBJ whole genome shotgun (WGS) entry which is preliminary data.</text>
</comment>
<dbReference type="AlphaFoldDB" id="A0AAW5E296"/>
<reference evidence="2" key="1">
    <citation type="submission" date="2022-02" db="EMBL/GenBank/DDBJ databases">
        <title>Fredinandcohnia quinoae sp. nov. isolated from Chenopodium quinoa seeds.</title>
        <authorList>
            <person name="Saati-Santamaria Z."/>
            <person name="Flores-Felix J.D."/>
            <person name="Igual J.M."/>
            <person name="Velazquez E."/>
            <person name="Garcia-Fraile P."/>
            <person name="Martinez-Molina E."/>
        </authorList>
    </citation>
    <scope>NUCLEOTIDE SEQUENCE</scope>
    <source>
        <strain evidence="2">SECRCQ15</strain>
    </source>
</reference>
<dbReference type="InterPro" id="IPR048792">
    <property type="entry name" value="CarD_C"/>
</dbReference>
<dbReference type="Gene3D" id="2.40.10.170">
    <property type="match status" value="1"/>
</dbReference>
<dbReference type="InterPro" id="IPR052531">
    <property type="entry name" value="CarD-like_regulator"/>
</dbReference>
<dbReference type="PANTHER" id="PTHR38447:SF1">
    <property type="entry name" value="RNA POLYMERASE-BINDING TRANSCRIPTION FACTOR CARD"/>
    <property type="match status" value="1"/>
</dbReference>
<dbReference type="RefSeq" id="WP_240256948.1">
    <property type="nucleotide sequence ID" value="NZ_JAKTTI010000032.1"/>
</dbReference>
<dbReference type="SUPFAM" id="SSF141259">
    <property type="entry name" value="CarD-like"/>
    <property type="match status" value="1"/>
</dbReference>
<dbReference type="SMART" id="SM01058">
    <property type="entry name" value="CarD_TRCF"/>
    <property type="match status" value="1"/>
</dbReference>
<dbReference type="InterPro" id="IPR042215">
    <property type="entry name" value="CarD-like_C"/>
</dbReference>
<dbReference type="Pfam" id="PF21095">
    <property type="entry name" value="CarD_C"/>
    <property type="match status" value="1"/>
</dbReference>
<dbReference type="GO" id="GO:0009303">
    <property type="term" value="P:rRNA transcription"/>
    <property type="evidence" value="ECO:0007669"/>
    <property type="project" value="TreeGrafter"/>
</dbReference>
<dbReference type="InterPro" id="IPR003711">
    <property type="entry name" value="CarD-like/TRCF_RID"/>
</dbReference>
<dbReference type="Proteomes" id="UP001431131">
    <property type="component" value="Unassembled WGS sequence"/>
</dbReference>
<dbReference type="EMBL" id="JAKTTI010000032">
    <property type="protein sequence ID" value="MCH1627032.1"/>
    <property type="molecule type" value="Genomic_DNA"/>
</dbReference>
<proteinExistence type="predicted"/>
<gene>
    <name evidence="2" type="ORF">MJG50_16985</name>
</gene>
<name>A0AAW5E296_9BACI</name>